<sequence length="64" mass="7025">MDLVLPSPGCEATRIIQKAKGLAWRIGIVRGGKIQMQEWATEWPDSPLCSLRPHGVAEVPQCAQ</sequence>
<dbReference type="EMBL" id="OUNR01000020">
    <property type="protein sequence ID" value="SPP66572.1"/>
    <property type="molecule type" value="Genomic_DNA"/>
</dbReference>
<accession>A0A330L9F3</accession>
<gene>
    <name evidence="1" type="ORF">NITLEN_70162</name>
</gene>
<evidence type="ECO:0000313" key="2">
    <source>
        <dbReference type="Proteomes" id="UP000248168"/>
    </source>
</evidence>
<protein>
    <submittedName>
        <fullName evidence="1">Uncharacterized protein</fullName>
    </submittedName>
</protein>
<reference evidence="2" key="1">
    <citation type="submission" date="2018-04" db="EMBL/GenBank/DDBJ databases">
        <authorList>
            <person name="Lucker S."/>
            <person name="Sakoula D."/>
        </authorList>
    </citation>
    <scope>NUCLEOTIDE SEQUENCE [LARGE SCALE GENOMIC DNA]</scope>
</reference>
<name>A0A330L9F3_9BACT</name>
<keyword evidence="2" id="KW-1185">Reference proteome</keyword>
<dbReference type="InParanoid" id="A0A330L9F3"/>
<dbReference type="AlphaFoldDB" id="A0A330L9F3"/>
<organism evidence="1 2">
    <name type="scientific">Nitrospira lenta</name>
    <dbReference type="NCBI Taxonomy" id="1436998"/>
    <lineage>
        <taxon>Bacteria</taxon>
        <taxon>Pseudomonadati</taxon>
        <taxon>Nitrospirota</taxon>
        <taxon>Nitrospiria</taxon>
        <taxon>Nitrospirales</taxon>
        <taxon>Nitrospiraceae</taxon>
        <taxon>Nitrospira</taxon>
    </lineage>
</organism>
<proteinExistence type="predicted"/>
<dbReference type="Proteomes" id="UP000248168">
    <property type="component" value="Unassembled WGS sequence"/>
</dbReference>
<evidence type="ECO:0000313" key="1">
    <source>
        <dbReference type="EMBL" id="SPP66572.1"/>
    </source>
</evidence>